<dbReference type="GO" id="GO:0003677">
    <property type="term" value="F:DNA binding"/>
    <property type="evidence" value="ECO:0007669"/>
    <property type="project" value="UniProtKB-KW"/>
</dbReference>
<dbReference type="InterPro" id="IPR013324">
    <property type="entry name" value="RNA_pol_sigma_r3/r4-like"/>
</dbReference>
<dbReference type="PANTHER" id="PTHR43133:SF50">
    <property type="entry name" value="ECF RNA POLYMERASE SIGMA FACTOR SIGM"/>
    <property type="match status" value="1"/>
</dbReference>
<dbReference type="InterPro" id="IPR036388">
    <property type="entry name" value="WH-like_DNA-bd_sf"/>
</dbReference>
<feature type="compositionally biased region" description="Basic and acidic residues" evidence="6">
    <location>
        <begin position="147"/>
        <end position="165"/>
    </location>
</feature>
<dbReference type="InterPro" id="IPR013325">
    <property type="entry name" value="RNA_pol_sigma_r2"/>
</dbReference>
<evidence type="ECO:0000256" key="1">
    <source>
        <dbReference type="ARBA" id="ARBA00010641"/>
    </source>
</evidence>
<dbReference type="InterPro" id="IPR007627">
    <property type="entry name" value="RNA_pol_sigma70_r2"/>
</dbReference>
<evidence type="ECO:0000256" key="5">
    <source>
        <dbReference type="ARBA" id="ARBA00023163"/>
    </source>
</evidence>
<dbReference type="PANTHER" id="PTHR43133">
    <property type="entry name" value="RNA POLYMERASE ECF-TYPE SIGMA FACTO"/>
    <property type="match status" value="1"/>
</dbReference>
<organism evidence="9 10">
    <name type="scientific">Sphaerisporangium krabiense</name>
    <dbReference type="NCBI Taxonomy" id="763782"/>
    <lineage>
        <taxon>Bacteria</taxon>
        <taxon>Bacillati</taxon>
        <taxon>Actinomycetota</taxon>
        <taxon>Actinomycetes</taxon>
        <taxon>Streptosporangiales</taxon>
        <taxon>Streptosporangiaceae</taxon>
        <taxon>Sphaerisporangium</taxon>
    </lineage>
</organism>
<dbReference type="Gene3D" id="1.10.10.10">
    <property type="entry name" value="Winged helix-like DNA-binding domain superfamily/Winged helix DNA-binding domain"/>
    <property type="match status" value="1"/>
</dbReference>
<dbReference type="SUPFAM" id="SSF88946">
    <property type="entry name" value="Sigma2 domain of RNA polymerase sigma factors"/>
    <property type="match status" value="1"/>
</dbReference>
<dbReference type="InterPro" id="IPR013249">
    <property type="entry name" value="RNA_pol_sigma70_r4_t2"/>
</dbReference>
<feature type="domain" description="RNA polymerase sigma factor 70 region 4 type 2" evidence="8">
    <location>
        <begin position="98"/>
        <end position="151"/>
    </location>
</feature>
<evidence type="ECO:0000256" key="4">
    <source>
        <dbReference type="ARBA" id="ARBA00023125"/>
    </source>
</evidence>
<comment type="similarity">
    <text evidence="1">Belongs to the sigma-70 factor family. ECF subfamily.</text>
</comment>
<dbReference type="InterPro" id="IPR014284">
    <property type="entry name" value="RNA_pol_sigma-70_dom"/>
</dbReference>
<evidence type="ECO:0000313" key="10">
    <source>
        <dbReference type="Proteomes" id="UP000588112"/>
    </source>
</evidence>
<dbReference type="GO" id="GO:0016987">
    <property type="term" value="F:sigma factor activity"/>
    <property type="evidence" value="ECO:0007669"/>
    <property type="project" value="UniProtKB-KW"/>
</dbReference>
<evidence type="ECO:0000256" key="6">
    <source>
        <dbReference type="SAM" id="MobiDB-lite"/>
    </source>
</evidence>
<dbReference type="GO" id="GO:0006352">
    <property type="term" value="P:DNA-templated transcription initiation"/>
    <property type="evidence" value="ECO:0007669"/>
    <property type="project" value="InterPro"/>
</dbReference>
<keyword evidence="3" id="KW-0731">Sigma factor</keyword>
<accession>A0A7W8Z3G4</accession>
<dbReference type="NCBIfam" id="TIGR02983">
    <property type="entry name" value="SigE-fam_strep"/>
    <property type="match status" value="1"/>
</dbReference>
<name>A0A7W8Z3G4_9ACTN</name>
<feature type="domain" description="RNA polymerase sigma-70 region 2" evidence="7">
    <location>
        <begin position="16"/>
        <end position="73"/>
    </location>
</feature>
<feature type="region of interest" description="Disordered" evidence="6">
    <location>
        <begin position="138"/>
        <end position="178"/>
    </location>
</feature>
<keyword evidence="5" id="KW-0804">Transcription</keyword>
<dbReference type="Proteomes" id="UP000588112">
    <property type="component" value="Unassembled WGS sequence"/>
</dbReference>
<dbReference type="Pfam" id="PF04542">
    <property type="entry name" value="Sigma70_r2"/>
    <property type="match status" value="1"/>
</dbReference>
<dbReference type="Gene3D" id="1.10.1740.10">
    <property type="match status" value="1"/>
</dbReference>
<dbReference type="SUPFAM" id="SSF88659">
    <property type="entry name" value="Sigma3 and sigma4 domains of RNA polymerase sigma factors"/>
    <property type="match status" value="1"/>
</dbReference>
<dbReference type="InterPro" id="IPR039425">
    <property type="entry name" value="RNA_pol_sigma-70-like"/>
</dbReference>
<comment type="caution">
    <text evidence="9">The sequence shown here is derived from an EMBL/GenBank/DDBJ whole genome shotgun (WGS) entry which is preliminary data.</text>
</comment>
<dbReference type="InterPro" id="IPR014325">
    <property type="entry name" value="RNA_pol_sigma-E_actinobac"/>
</dbReference>
<gene>
    <name evidence="9" type="ORF">BJ981_002157</name>
</gene>
<proteinExistence type="inferred from homology"/>
<keyword evidence="10" id="KW-1185">Reference proteome</keyword>
<sequence>MQTEDEFRDFVTSRWRALQRTAYLLTGDHGRAEDLLQIALVRAHRRWSRIEDPELYVRRVVINLNVAWWRRRRVPEQLTDRVPEPGASGDPHAGLDLREELWTAVLRLPPRMRAVLVLRYFEDLPEAEVARVLGCSPGTVKSQTSRGLDRLRDALRDPGRERTTNERAGGPGMAGRRQ</sequence>
<dbReference type="Pfam" id="PF08281">
    <property type="entry name" value="Sigma70_r4_2"/>
    <property type="match status" value="1"/>
</dbReference>
<dbReference type="RefSeq" id="WP_184610427.1">
    <property type="nucleotide sequence ID" value="NZ_BOOS01000027.1"/>
</dbReference>
<feature type="compositionally biased region" description="Gly residues" evidence="6">
    <location>
        <begin position="169"/>
        <end position="178"/>
    </location>
</feature>
<dbReference type="EMBL" id="JACHBR010000001">
    <property type="protein sequence ID" value="MBB5626458.1"/>
    <property type="molecule type" value="Genomic_DNA"/>
</dbReference>
<evidence type="ECO:0000256" key="3">
    <source>
        <dbReference type="ARBA" id="ARBA00023082"/>
    </source>
</evidence>
<evidence type="ECO:0000256" key="2">
    <source>
        <dbReference type="ARBA" id="ARBA00023015"/>
    </source>
</evidence>
<dbReference type="AlphaFoldDB" id="A0A7W8Z3G4"/>
<evidence type="ECO:0000259" key="8">
    <source>
        <dbReference type="Pfam" id="PF08281"/>
    </source>
</evidence>
<reference evidence="9 10" key="1">
    <citation type="submission" date="2020-08" db="EMBL/GenBank/DDBJ databases">
        <title>Sequencing the genomes of 1000 actinobacteria strains.</title>
        <authorList>
            <person name="Klenk H.-P."/>
        </authorList>
    </citation>
    <scope>NUCLEOTIDE SEQUENCE [LARGE SCALE GENOMIC DNA]</scope>
    <source>
        <strain evidence="9 10">DSM 45790</strain>
    </source>
</reference>
<evidence type="ECO:0000259" key="7">
    <source>
        <dbReference type="Pfam" id="PF04542"/>
    </source>
</evidence>
<evidence type="ECO:0000313" key="9">
    <source>
        <dbReference type="EMBL" id="MBB5626458.1"/>
    </source>
</evidence>
<dbReference type="CDD" id="cd06171">
    <property type="entry name" value="Sigma70_r4"/>
    <property type="match status" value="1"/>
</dbReference>
<keyword evidence="2" id="KW-0805">Transcription regulation</keyword>
<keyword evidence="4" id="KW-0238">DNA-binding</keyword>
<protein>
    <submittedName>
        <fullName evidence="9">RNA polymerase sigma-70 factor (Sigma-E family)</fullName>
    </submittedName>
</protein>
<dbReference type="NCBIfam" id="TIGR02937">
    <property type="entry name" value="sigma70-ECF"/>
    <property type="match status" value="1"/>
</dbReference>